<dbReference type="PANTHER" id="PTHR30126:SF40">
    <property type="entry name" value="HTH-TYPE TRANSCRIPTIONAL REGULATOR GLTR"/>
    <property type="match status" value="1"/>
</dbReference>
<evidence type="ECO:0000313" key="6">
    <source>
        <dbReference type="EMBL" id="MEA9357936.1"/>
    </source>
</evidence>
<reference evidence="6 7" key="1">
    <citation type="submission" date="2023-11" db="EMBL/GenBank/DDBJ databases">
        <title>A Novel Polar Bacteriovorax (B. antarcticus) Isolated from the Biocrust in Antarctica.</title>
        <authorList>
            <person name="Mun W."/>
            <person name="Choi S.Y."/>
            <person name="Mitchell R.J."/>
        </authorList>
    </citation>
    <scope>NUCLEOTIDE SEQUENCE [LARGE SCALE GENOMIC DNA]</scope>
    <source>
        <strain evidence="6 7">PP10</strain>
    </source>
</reference>
<keyword evidence="4" id="KW-0804">Transcription</keyword>
<dbReference type="PRINTS" id="PR00039">
    <property type="entry name" value="HTHLYSR"/>
</dbReference>
<dbReference type="CDD" id="cd05466">
    <property type="entry name" value="PBP2_LTTR_substrate"/>
    <property type="match status" value="1"/>
</dbReference>
<dbReference type="EMBL" id="JAYGJQ010000002">
    <property type="protein sequence ID" value="MEA9357936.1"/>
    <property type="molecule type" value="Genomic_DNA"/>
</dbReference>
<evidence type="ECO:0000259" key="5">
    <source>
        <dbReference type="PROSITE" id="PS50931"/>
    </source>
</evidence>
<organism evidence="6 7">
    <name type="scientific">Bacteriovorax antarcticus</name>
    <dbReference type="NCBI Taxonomy" id="3088717"/>
    <lineage>
        <taxon>Bacteria</taxon>
        <taxon>Pseudomonadati</taxon>
        <taxon>Bdellovibrionota</taxon>
        <taxon>Bacteriovoracia</taxon>
        <taxon>Bacteriovoracales</taxon>
        <taxon>Bacteriovoracaceae</taxon>
        <taxon>Bacteriovorax</taxon>
    </lineage>
</organism>
<accession>A0ABU5VY22</accession>
<evidence type="ECO:0000313" key="7">
    <source>
        <dbReference type="Proteomes" id="UP001302274"/>
    </source>
</evidence>
<comment type="similarity">
    <text evidence="1">Belongs to the LysR transcriptional regulatory family.</text>
</comment>
<proteinExistence type="inferred from homology"/>
<dbReference type="InterPro" id="IPR036388">
    <property type="entry name" value="WH-like_DNA-bd_sf"/>
</dbReference>
<keyword evidence="7" id="KW-1185">Reference proteome</keyword>
<evidence type="ECO:0000256" key="2">
    <source>
        <dbReference type="ARBA" id="ARBA00023015"/>
    </source>
</evidence>
<keyword evidence="2" id="KW-0805">Transcription regulation</keyword>
<dbReference type="Gene3D" id="1.10.10.10">
    <property type="entry name" value="Winged helix-like DNA-binding domain superfamily/Winged helix DNA-binding domain"/>
    <property type="match status" value="1"/>
</dbReference>
<gene>
    <name evidence="6" type="ORF">SHI21_17020</name>
</gene>
<evidence type="ECO:0000256" key="4">
    <source>
        <dbReference type="ARBA" id="ARBA00023163"/>
    </source>
</evidence>
<sequence>MLDFRYLKAFMLTAKYSSFSKAAEELNIAQSAVSRQIKLLEDSLQEELIIRSSKKVILSEKGKELYQASQSFEKTSLQIFQREDQLPLSIGILEGLLKNWFTPLLTDYLKNQKRDVTVHVADMPELKSGIEESKFDVIFGVENIQSELVTSLKLFEEKLVLISKNEINRKKLNESRWVVFSNNDHLFKLSKTKSESIVMVDSFSSIISLVKNDVGIAVVPDHLIRKEDQLKVQEFPGLPSSQIYLSTLNYKKMPERIQALCDIVKKK</sequence>
<dbReference type="Gene3D" id="3.40.190.290">
    <property type="match status" value="1"/>
</dbReference>
<dbReference type="InterPro" id="IPR036390">
    <property type="entry name" value="WH_DNA-bd_sf"/>
</dbReference>
<dbReference type="SUPFAM" id="SSF46785">
    <property type="entry name" value="Winged helix' DNA-binding domain"/>
    <property type="match status" value="1"/>
</dbReference>
<dbReference type="InterPro" id="IPR005119">
    <property type="entry name" value="LysR_subst-bd"/>
</dbReference>
<comment type="caution">
    <text evidence="6">The sequence shown here is derived from an EMBL/GenBank/DDBJ whole genome shotgun (WGS) entry which is preliminary data.</text>
</comment>
<dbReference type="PROSITE" id="PS50931">
    <property type="entry name" value="HTH_LYSR"/>
    <property type="match status" value="1"/>
</dbReference>
<keyword evidence="3" id="KW-0238">DNA-binding</keyword>
<feature type="domain" description="HTH lysR-type" evidence="5">
    <location>
        <begin position="2"/>
        <end position="59"/>
    </location>
</feature>
<dbReference type="Pfam" id="PF00126">
    <property type="entry name" value="HTH_1"/>
    <property type="match status" value="1"/>
</dbReference>
<evidence type="ECO:0000256" key="3">
    <source>
        <dbReference type="ARBA" id="ARBA00023125"/>
    </source>
</evidence>
<dbReference type="Pfam" id="PF03466">
    <property type="entry name" value="LysR_substrate"/>
    <property type="match status" value="1"/>
</dbReference>
<evidence type="ECO:0000256" key="1">
    <source>
        <dbReference type="ARBA" id="ARBA00009437"/>
    </source>
</evidence>
<dbReference type="RefSeq" id="WP_323578130.1">
    <property type="nucleotide sequence ID" value="NZ_JAYGJQ010000002.1"/>
</dbReference>
<protein>
    <submittedName>
        <fullName evidence="6">LysR family transcriptional regulator</fullName>
    </submittedName>
</protein>
<dbReference type="SUPFAM" id="SSF53850">
    <property type="entry name" value="Periplasmic binding protein-like II"/>
    <property type="match status" value="1"/>
</dbReference>
<name>A0ABU5VY22_9BACT</name>
<dbReference type="PANTHER" id="PTHR30126">
    <property type="entry name" value="HTH-TYPE TRANSCRIPTIONAL REGULATOR"/>
    <property type="match status" value="1"/>
</dbReference>
<dbReference type="Proteomes" id="UP001302274">
    <property type="component" value="Unassembled WGS sequence"/>
</dbReference>
<dbReference type="InterPro" id="IPR000847">
    <property type="entry name" value="LysR_HTH_N"/>
</dbReference>